<protein>
    <recommendedName>
        <fullName evidence="5">CENP-V/GFA domain-containing protein</fullName>
    </recommendedName>
</protein>
<dbReference type="Gene3D" id="3.90.1590.10">
    <property type="entry name" value="glutathione-dependent formaldehyde- activating enzyme (gfa)"/>
    <property type="match status" value="1"/>
</dbReference>
<reference evidence="6 7" key="1">
    <citation type="submission" date="2019-09" db="EMBL/GenBank/DDBJ databases">
        <title>The hologenome of the rock-dwelling lichen Lasallia pustulata.</title>
        <authorList>
            <person name="Greshake Tzovaras B."/>
            <person name="Segers F."/>
            <person name="Bicker A."/>
            <person name="Dal Grande F."/>
            <person name="Otte J."/>
            <person name="Hankeln T."/>
            <person name="Schmitt I."/>
            <person name="Ebersberger I."/>
        </authorList>
    </citation>
    <scope>NUCLEOTIDE SEQUENCE [LARGE SCALE GENOMIC DNA]</scope>
    <source>
        <strain evidence="6">A1-1</strain>
    </source>
</reference>
<dbReference type="InterPro" id="IPR011057">
    <property type="entry name" value="Mss4-like_sf"/>
</dbReference>
<keyword evidence="2" id="KW-0479">Metal-binding</keyword>
<evidence type="ECO:0000256" key="1">
    <source>
        <dbReference type="ARBA" id="ARBA00005495"/>
    </source>
</evidence>
<evidence type="ECO:0000256" key="4">
    <source>
        <dbReference type="ARBA" id="ARBA00023239"/>
    </source>
</evidence>
<accession>A0A5M8PFV8</accession>
<dbReference type="GO" id="GO:0046872">
    <property type="term" value="F:metal ion binding"/>
    <property type="evidence" value="ECO:0007669"/>
    <property type="project" value="UniProtKB-KW"/>
</dbReference>
<evidence type="ECO:0000256" key="3">
    <source>
        <dbReference type="ARBA" id="ARBA00022833"/>
    </source>
</evidence>
<proteinExistence type="inferred from homology"/>
<evidence type="ECO:0000259" key="5">
    <source>
        <dbReference type="PROSITE" id="PS51891"/>
    </source>
</evidence>
<dbReference type="PANTHER" id="PTHR33337">
    <property type="entry name" value="GFA DOMAIN-CONTAINING PROTEIN"/>
    <property type="match status" value="1"/>
</dbReference>
<dbReference type="PROSITE" id="PS51891">
    <property type="entry name" value="CENP_V_GFA"/>
    <property type="match status" value="1"/>
</dbReference>
<organism evidence="6 7">
    <name type="scientific">Lasallia pustulata</name>
    <dbReference type="NCBI Taxonomy" id="136370"/>
    <lineage>
        <taxon>Eukaryota</taxon>
        <taxon>Fungi</taxon>
        <taxon>Dikarya</taxon>
        <taxon>Ascomycota</taxon>
        <taxon>Pezizomycotina</taxon>
        <taxon>Lecanoromycetes</taxon>
        <taxon>OSLEUM clade</taxon>
        <taxon>Umbilicariomycetidae</taxon>
        <taxon>Umbilicariales</taxon>
        <taxon>Umbilicariaceae</taxon>
        <taxon>Lasallia</taxon>
    </lineage>
</organism>
<dbReference type="SUPFAM" id="SSF51316">
    <property type="entry name" value="Mss4-like"/>
    <property type="match status" value="1"/>
</dbReference>
<gene>
    <name evidence="6" type="ORF">FRX48_08157</name>
</gene>
<evidence type="ECO:0000256" key="2">
    <source>
        <dbReference type="ARBA" id="ARBA00022723"/>
    </source>
</evidence>
<comment type="similarity">
    <text evidence="1">Belongs to the Gfa family.</text>
</comment>
<dbReference type="Proteomes" id="UP000324767">
    <property type="component" value="Unassembled WGS sequence"/>
</dbReference>
<dbReference type="EMBL" id="VXIT01000015">
    <property type="protein sequence ID" value="KAA6407806.1"/>
    <property type="molecule type" value="Genomic_DNA"/>
</dbReference>
<dbReference type="InterPro" id="IPR006913">
    <property type="entry name" value="CENP-V/GFA"/>
</dbReference>
<dbReference type="PANTHER" id="PTHR33337:SF39">
    <property type="entry name" value="DUF636 DOMAIN PROTEIN (AFU_ORTHOLOGUE AFUA_6G11530)"/>
    <property type="match status" value="1"/>
</dbReference>
<feature type="domain" description="CENP-V/GFA" evidence="5">
    <location>
        <begin position="15"/>
        <end position="122"/>
    </location>
</feature>
<name>A0A5M8PFV8_9LECA</name>
<dbReference type="OrthoDB" id="2212170at2759"/>
<keyword evidence="4" id="KW-0456">Lyase</keyword>
<keyword evidence="3" id="KW-0862">Zinc</keyword>
<evidence type="ECO:0000313" key="6">
    <source>
        <dbReference type="EMBL" id="KAA6407806.1"/>
    </source>
</evidence>
<dbReference type="GO" id="GO:0016846">
    <property type="term" value="F:carbon-sulfur lyase activity"/>
    <property type="evidence" value="ECO:0007669"/>
    <property type="project" value="InterPro"/>
</dbReference>
<comment type="caution">
    <text evidence="6">The sequence shown here is derived from an EMBL/GenBank/DDBJ whole genome shotgun (WGS) entry which is preliminary data.</text>
</comment>
<sequence length="151" mass="16348">MATNSSPSDSKTPTISGSCLCQSIKYSLTGDPAATAICHCTNCQKSTGSPYMACAFYPRSQFNITQGGEHLRTYADTATASGATLNRDFCGICGSNIFGSKSSNEEMIIVTVGTMDDSKGWRPQRELFCRSRLDYIPKVEGAEQFETTIPR</sequence>
<evidence type="ECO:0000313" key="7">
    <source>
        <dbReference type="Proteomes" id="UP000324767"/>
    </source>
</evidence>
<dbReference type="Pfam" id="PF04828">
    <property type="entry name" value="GFA"/>
    <property type="match status" value="1"/>
</dbReference>
<dbReference type="AlphaFoldDB" id="A0A5M8PFV8"/>